<name>A0A915HWU2_ROMCU</name>
<dbReference type="Proteomes" id="UP000887565">
    <property type="component" value="Unplaced"/>
</dbReference>
<dbReference type="WBParaSite" id="nRc.2.0.1.t05893-RA">
    <property type="protein sequence ID" value="nRc.2.0.1.t05893-RA"/>
    <property type="gene ID" value="nRc.2.0.1.g05893"/>
</dbReference>
<protein>
    <submittedName>
        <fullName evidence="2">Uncharacterized protein</fullName>
    </submittedName>
</protein>
<sequence>MQANSSDNNQSEDYVVYGLIAEIHLERLDLRLNKHGICGPKLLACLLSGFETLTELKLSVPLHLPHQIFFRTPWNALSG</sequence>
<accession>A0A915HWU2</accession>
<keyword evidence="1" id="KW-1185">Reference proteome</keyword>
<evidence type="ECO:0000313" key="2">
    <source>
        <dbReference type="WBParaSite" id="nRc.2.0.1.t05893-RA"/>
    </source>
</evidence>
<proteinExistence type="predicted"/>
<reference evidence="2" key="1">
    <citation type="submission" date="2022-11" db="UniProtKB">
        <authorList>
            <consortium name="WormBaseParasite"/>
        </authorList>
    </citation>
    <scope>IDENTIFICATION</scope>
</reference>
<organism evidence="1 2">
    <name type="scientific">Romanomermis culicivorax</name>
    <name type="common">Nematode worm</name>
    <dbReference type="NCBI Taxonomy" id="13658"/>
    <lineage>
        <taxon>Eukaryota</taxon>
        <taxon>Metazoa</taxon>
        <taxon>Ecdysozoa</taxon>
        <taxon>Nematoda</taxon>
        <taxon>Enoplea</taxon>
        <taxon>Dorylaimia</taxon>
        <taxon>Mermithida</taxon>
        <taxon>Mermithoidea</taxon>
        <taxon>Mermithidae</taxon>
        <taxon>Romanomermis</taxon>
    </lineage>
</organism>
<evidence type="ECO:0000313" key="1">
    <source>
        <dbReference type="Proteomes" id="UP000887565"/>
    </source>
</evidence>
<dbReference type="AlphaFoldDB" id="A0A915HWU2"/>